<dbReference type="OrthoDB" id="272235at2"/>
<dbReference type="Proteomes" id="UP000278222">
    <property type="component" value="Unassembled WGS sequence"/>
</dbReference>
<name>A0A3N1KT64_9PROT</name>
<keyword evidence="2" id="KW-1185">Reference proteome</keyword>
<dbReference type="RefSeq" id="WP_123694213.1">
    <property type="nucleotide sequence ID" value="NZ_AP019700.1"/>
</dbReference>
<dbReference type="EMBL" id="RJKX01000017">
    <property type="protein sequence ID" value="ROP83184.1"/>
    <property type="molecule type" value="Genomic_DNA"/>
</dbReference>
<evidence type="ECO:0008006" key="3">
    <source>
        <dbReference type="Google" id="ProtNLM"/>
    </source>
</evidence>
<accession>A0A3N1KT64</accession>
<dbReference type="PANTHER" id="PTHR33986:SF15">
    <property type="entry name" value="MITOCHONDRIAL FISSION PROTEIN ELM1"/>
    <property type="match status" value="1"/>
</dbReference>
<dbReference type="InterPro" id="IPR009367">
    <property type="entry name" value="Elm1-like"/>
</dbReference>
<evidence type="ECO:0000313" key="2">
    <source>
        <dbReference type="Proteomes" id="UP000278222"/>
    </source>
</evidence>
<proteinExistence type="predicted"/>
<protein>
    <recommendedName>
        <fullName evidence="3">Mitochondrial fission protein ELM1</fullName>
    </recommendedName>
</protein>
<evidence type="ECO:0000313" key="1">
    <source>
        <dbReference type="EMBL" id="ROP83184.1"/>
    </source>
</evidence>
<organism evidence="1 2">
    <name type="scientific">Stella humosa</name>
    <dbReference type="NCBI Taxonomy" id="94"/>
    <lineage>
        <taxon>Bacteria</taxon>
        <taxon>Pseudomonadati</taxon>
        <taxon>Pseudomonadota</taxon>
        <taxon>Alphaproteobacteria</taxon>
        <taxon>Rhodospirillales</taxon>
        <taxon>Stellaceae</taxon>
        <taxon>Stella</taxon>
    </lineage>
</organism>
<dbReference type="PANTHER" id="PTHR33986">
    <property type="entry name" value="OS02G0535700 PROTEIN"/>
    <property type="match status" value="1"/>
</dbReference>
<reference evidence="1 2" key="1">
    <citation type="submission" date="2018-11" db="EMBL/GenBank/DDBJ databases">
        <title>Genomic Encyclopedia of Type Strains, Phase IV (KMG-IV): sequencing the most valuable type-strain genomes for metagenomic binning, comparative biology and taxonomic classification.</title>
        <authorList>
            <person name="Goeker M."/>
        </authorList>
    </citation>
    <scope>NUCLEOTIDE SEQUENCE [LARGE SCALE GENOMIC DNA]</scope>
    <source>
        <strain evidence="1 2">DSM 5900</strain>
    </source>
</reference>
<dbReference type="Pfam" id="PF06258">
    <property type="entry name" value="Mito_fiss_Elm1"/>
    <property type="match status" value="1"/>
</dbReference>
<dbReference type="AlphaFoldDB" id="A0A3N1KT64"/>
<sequence>MPSEQESNPEGAESAPRRTWLLHDGKAGNLSQLAGLAGAIGGQALTARATVDLPWSLLPGGWWRRGIAPRPTGLPVGPWPDFAIGAGWRTGRTALWVRAASSGRALPRRTLAVQILDCGLDPGLFDLVTVPRHDRLRGANVVLTDGAIHKVTPAALAAAAAQWAPHLAHLPRPLVAVLIGGNSRAYRMTEEAARRLAEAAMALNRDHGAGLAVTASRRTGPAAGAILRQGIRGPGVAFWDGQGDNPYLGYLALADAILVTSDSVSMPSEASATGRPVHIFELPGGSDKFARFHAHFRALGITRPFDGRLEDWSYQPPDDAGRVAAALLRLRSP</sequence>
<gene>
    <name evidence="1" type="ORF">EDC65_4715</name>
</gene>
<comment type="caution">
    <text evidence="1">The sequence shown here is derived from an EMBL/GenBank/DDBJ whole genome shotgun (WGS) entry which is preliminary data.</text>
</comment>